<feature type="region of interest" description="Disordered" evidence="1">
    <location>
        <begin position="18"/>
        <end position="66"/>
    </location>
</feature>
<dbReference type="EMBL" id="KQ978566">
    <property type="protein sequence ID" value="KYN30102.1"/>
    <property type="molecule type" value="Genomic_DNA"/>
</dbReference>
<feature type="compositionally biased region" description="Low complexity" evidence="1">
    <location>
        <begin position="40"/>
        <end position="58"/>
    </location>
</feature>
<proteinExistence type="predicted"/>
<evidence type="ECO:0000313" key="2">
    <source>
        <dbReference type="EMBL" id="KYN30102.1"/>
    </source>
</evidence>
<reference evidence="2 3" key="1">
    <citation type="submission" date="2015-09" db="EMBL/GenBank/DDBJ databases">
        <title>Trachymyrmex cornetzi WGS genome.</title>
        <authorList>
            <person name="Nygaard S."/>
            <person name="Hu H."/>
            <person name="Boomsma J."/>
            <person name="Zhang G."/>
        </authorList>
    </citation>
    <scope>NUCLEOTIDE SEQUENCE [LARGE SCALE GENOMIC DNA]</scope>
    <source>
        <strain evidence="2">Tcor2-1</strain>
        <tissue evidence="2">Whole body</tissue>
    </source>
</reference>
<protein>
    <submittedName>
        <fullName evidence="2">Uncharacterized protein</fullName>
    </submittedName>
</protein>
<name>A0A151JRY6_9HYME</name>
<gene>
    <name evidence="2" type="ORF">ALC57_00434</name>
</gene>
<feature type="compositionally biased region" description="Basic residues" evidence="1">
    <location>
        <begin position="19"/>
        <end position="32"/>
    </location>
</feature>
<sequence length="144" mass="16638">MSRKSGLQSSTLSPLVFHVGHHVRTRKKRRRSIYRDRARPSLSASPKLSSPFPRVPRTNARRCRRRRSYRSIERVLGYQQLRDISSPKVNPMCDLKIPFVCSLQVRRRHATERWATRDARRGGIGKSARRRDASPPDGNSCFAT</sequence>
<keyword evidence="3" id="KW-1185">Reference proteome</keyword>
<evidence type="ECO:0000313" key="3">
    <source>
        <dbReference type="Proteomes" id="UP000078492"/>
    </source>
</evidence>
<dbReference type="Proteomes" id="UP000078492">
    <property type="component" value="Unassembled WGS sequence"/>
</dbReference>
<feature type="region of interest" description="Disordered" evidence="1">
    <location>
        <begin position="111"/>
        <end position="144"/>
    </location>
</feature>
<dbReference type="AlphaFoldDB" id="A0A151JRY6"/>
<accession>A0A151JRY6</accession>
<organism evidence="2 3">
    <name type="scientific">Trachymyrmex cornetzi</name>
    <dbReference type="NCBI Taxonomy" id="471704"/>
    <lineage>
        <taxon>Eukaryota</taxon>
        <taxon>Metazoa</taxon>
        <taxon>Ecdysozoa</taxon>
        <taxon>Arthropoda</taxon>
        <taxon>Hexapoda</taxon>
        <taxon>Insecta</taxon>
        <taxon>Pterygota</taxon>
        <taxon>Neoptera</taxon>
        <taxon>Endopterygota</taxon>
        <taxon>Hymenoptera</taxon>
        <taxon>Apocrita</taxon>
        <taxon>Aculeata</taxon>
        <taxon>Formicoidea</taxon>
        <taxon>Formicidae</taxon>
        <taxon>Myrmicinae</taxon>
        <taxon>Trachymyrmex</taxon>
    </lineage>
</organism>
<evidence type="ECO:0000256" key="1">
    <source>
        <dbReference type="SAM" id="MobiDB-lite"/>
    </source>
</evidence>
<feature type="compositionally biased region" description="Basic and acidic residues" evidence="1">
    <location>
        <begin position="111"/>
        <end position="121"/>
    </location>
</feature>